<dbReference type="SUPFAM" id="SSF56300">
    <property type="entry name" value="Metallo-dependent phosphatases"/>
    <property type="match status" value="1"/>
</dbReference>
<dbReference type="InterPro" id="IPR004843">
    <property type="entry name" value="Calcineurin-like_PHP"/>
</dbReference>
<name>A0ABV6DFH5_9BACL</name>
<evidence type="ECO:0000313" key="2">
    <source>
        <dbReference type="EMBL" id="MFC0211381.1"/>
    </source>
</evidence>
<keyword evidence="3" id="KW-1185">Reference proteome</keyword>
<reference evidence="2 3" key="1">
    <citation type="submission" date="2024-09" db="EMBL/GenBank/DDBJ databases">
        <authorList>
            <person name="Sun Q."/>
            <person name="Mori K."/>
        </authorList>
    </citation>
    <scope>NUCLEOTIDE SEQUENCE [LARGE SCALE GENOMIC DNA]</scope>
    <source>
        <strain evidence="2 3">CCM 7759</strain>
    </source>
</reference>
<dbReference type="RefSeq" id="WP_377468361.1">
    <property type="nucleotide sequence ID" value="NZ_JBHLWN010000015.1"/>
</dbReference>
<protein>
    <submittedName>
        <fullName evidence="2">Metallophosphoesterase</fullName>
    </submittedName>
</protein>
<comment type="caution">
    <text evidence="2">The sequence shown here is derived from an EMBL/GenBank/DDBJ whole genome shotgun (WGS) entry which is preliminary data.</text>
</comment>
<dbReference type="Gene3D" id="3.60.21.10">
    <property type="match status" value="1"/>
</dbReference>
<dbReference type="InterPro" id="IPR050126">
    <property type="entry name" value="Ap4A_hydrolase"/>
</dbReference>
<gene>
    <name evidence="2" type="ORF">ACFFK0_02775</name>
</gene>
<dbReference type="Proteomes" id="UP001589776">
    <property type="component" value="Unassembled WGS sequence"/>
</dbReference>
<organism evidence="2 3">
    <name type="scientific">Paenibacillus chartarius</name>
    <dbReference type="NCBI Taxonomy" id="747481"/>
    <lineage>
        <taxon>Bacteria</taxon>
        <taxon>Bacillati</taxon>
        <taxon>Bacillota</taxon>
        <taxon>Bacilli</taxon>
        <taxon>Bacillales</taxon>
        <taxon>Paenibacillaceae</taxon>
        <taxon>Paenibacillus</taxon>
    </lineage>
</organism>
<evidence type="ECO:0000259" key="1">
    <source>
        <dbReference type="Pfam" id="PF00149"/>
    </source>
</evidence>
<evidence type="ECO:0000313" key="3">
    <source>
        <dbReference type="Proteomes" id="UP001589776"/>
    </source>
</evidence>
<accession>A0ABV6DFH5</accession>
<dbReference type="PANTHER" id="PTHR42850:SF4">
    <property type="entry name" value="ZINC-DEPENDENT ENDOPOLYPHOSPHATASE"/>
    <property type="match status" value="1"/>
</dbReference>
<dbReference type="Pfam" id="PF00149">
    <property type="entry name" value="Metallophos"/>
    <property type="match status" value="1"/>
</dbReference>
<feature type="domain" description="Calcineurin-like phosphoesterase" evidence="1">
    <location>
        <begin position="5"/>
        <end position="158"/>
    </location>
</feature>
<sequence length="193" mass="22586">MRIIRTIVISDFHGYNRTFEVLLSLTGYNPVCDKLVLLGDYVDGGPASLELVMRVRQLTENPNVKAIGGNHDDMFLRWLDKKEYPFLKYTSYSEEINFLRKLPNYWEDDRLIYVHGGIDPTQNDWKLTLNKIFRWIRERFHRNDGKLPTNKTIVFGHEICSRLHKDDTNFNHGLVDKSLALTEVLSMGSNLMH</sequence>
<dbReference type="InterPro" id="IPR029052">
    <property type="entry name" value="Metallo-depent_PP-like"/>
</dbReference>
<proteinExistence type="predicted"/>
<dbReference type="EMBL" id="JBHLWN010000015">
    <property type="protein sequence ID" value="MFC0211381.1"/>
    <property type="molecule type" value="Genomic_DNA"/>
</dbReference>
<dbReference type="PANTHER" id="PTHR42850">
    <property type="entry name" value="METALLOPHOSPHOESTERASE"/>
    <property type="match status" value="1"/>
</dbReference>